<reference evidence="2" key="1">
    <citation type="journal article" date="2019" name="Int. J. Syst. Evol. Microbiol.">
        <title>The Global Catalogue of Microorganisms (GCM) 10K type strain sequencing project: providing services to taxonomists for standard genome sequencing and annotation.</title>
        <authorList>
            <consortium name="The Broad Institute Genomics Platform"/>
            <consortium name="The Broad Institute Genome Sequencing Center for Infectious Disease"/>
            <person name="Wu L."/>
            <person name="Ma J."/>
        </authorList>
    </citation>
    <scope>NUCLEOTIDE SEQUENCE [LARGE SCALE GENOMIC DNA]</scope>
    <source>
        <strain evidence="2">KACC 13778</strain>
    </source>
</reference>
<dbReference type="RefSeq" id="WP_345179250.1">
    <property type="nucleotide sequence ID" value="NZ_BAABFQ010000007.1"/>
</dbReference>
<gene>
    <name evidence="1" type="ORF">ACFPKY_12970</name>
</gene>
<evidence type="ECO:0000313" key="1">
    <source>
        <dbReference type="EMBL" id="MFC5494021.1"/>
    </source>
</evidence>
<keyword evidence="2" id="KW-1185">Reference proteome</keyword>
<dbReference type="EMBL" id="JBHSMD010000004">
    <property type="protein sequence ID" value="MFC5494021.1"/>
    <property type="molecule type" value="Genomic_DNA"/>
</dbReference>
<accession>A0ABW0N258</accession>
<sequence length="124" mass="12974">MSESTPEGVHALAESIAREIVARQGSQPVTIESLTDMSGSFVLAIVYNDVTYTLTVTIPTGAGSEYVFSLTQTPKGSTTPQDIASFKYKDSTDWAVAVGLPAPITFGGVTLQTLKLSLGEGTVS</sequence>
<name>A0ABW0N258_9ACTN</name>
<comment type="caution">
    <text evidence="1">The sequence shown here is derived from an EMBL/GenBank/DDBJ whole genome shotgun (WGS) entry which is preliminary data.</text>
</comment>
<dbReference type="Proteomes" id="UP001595956">
    <property type="component" value="Unassembled WGS sequence"/>
</dbReference>
<evidence type="ECO:0000313" key="2">
    <source>
        <dbReference type="Proteomes" id="UP001595956"/>
    </source>
</evidence>
<proteinExistence type="predicted"/>
<organism evidence="1 2">
    <name type="scientific">Nocardioides caricicola</name>
    <dbReference type="NCBI Taxonomy" id="634770"/>
    <lineage>
        <taxon>Bacteria</taxon>
        <taxon>Bacillati</taxon>
        <taxon>Actinomycetota</taxon>
        <taxon>Actinomycetes</taxon>
        <taxon>Propionibacteriales</taxon>
        <taxon>Nocardioidaceae</taxon>
        <taxon>Nocardioides</taxon>
    </lineage>
</organism>
<protein>
    <submittedName>
        <fullName evidence="1">Uncharacterized protein</fullName>
    </submittedName>
</protein>